<organism evidence="5 6">
    <name type="scientific">Polaromonas aquatica</name>
    <dbReference type="NCBI Taxonomy" id="332657"/>
    <lineage>
        <taxon>Bacteria</taxon>
        <taxon>Pseudomonadati</taxon>
        <taxon>Pseudomonadota</taxon>
        <taxon>Betaproteobacteria</taxon>
        <taxon>Burkholderiales</taxon>
        <taxon>Comamonadaceae</taxon>
        <taxon>Polaromonas</taxon>
    </lineage>
</organism>
<name>A0ABW1TT32_9BURK</name>
<dbReference type="InterPro" id="IPR023214">
    <property type="entry name" value="HAD_sf"/>
</dbReference>
<dbReference type="NCBIfam" id="TIGR00685">
    <property type="entry name" value="T6PP"/>
    <property type="match status" value="1"/>
</dbReference>
<protein>
    <recommendedName>
        <fullName evidence="4">Trehalose 6-phosphate phosphatase</fullName>
        <ecNumber evidence="4">3.1.3.12</ecNumber>
    </recommendedName>
</protein>
<dbReference type="Gene3D" id="3.30.70.1020">
    <property type="entry name" value="Trehalose-6-phosphate phosphatase related protein, domain 2"/>
    <property type="match status" value="1"/>
</dbReference>
<dbReference type="SUPFAM" id="SSF56784">
    <property type="entry name" value="HAD-like"/>
    <property type="match status" value="1"/>
</dbReference>
<dbReference type="GO" id="GO:0004805">
    <property type="term" value="F:trehalose-phosphatase activity"/>
    <property type="evidence" value="ECO:0007669"/>
    <property type="project" value="UniProtKB-EC"/>
</dbReference>
<dbReference type="InterPro" id="IPR036412">
    <property type="entry name" value="HAD-like_sf"/>
</dbReference>
<sequence length="253" mass="26515">MTPGSLAASGPVLPAVTQQTALFLDFDGTLAEIASQPELVQVPKNLVETLRHLAGRLDGALAIVSGRRLADLDGFLAPLLLPAAAEHGAVQRLSKDRTLHFAKPDLHDMARVALALAAQHAGLHVEIKSAAIALHYRHAPGLETLCLEAMAEAVKRTPGVDLMQGKCVVEIKPAGVSKGTAIQSFMSQPPFAGRVPVFAGDDTTDEAGFTAVQAMGGQGIKVGAGDSLAEHRCASPARLRQWLQSAFEERTGA</sequence>
<proteinExistence type="inferred from homology"/>
<evidence type="ECO:0000256" key="3">
    <source>
        <dbReference type="ARBA" id="ARBA00022801"/>
    </source>
</evidence>
<evidence type="ECO:0000256" key="1">
    <source>
        <dbReference type="ARBA" id="ARBA00005199"/>
    </source>
</evidence>
<accession>A0ABW1TT32</accession>
<dbReference type="InterPro" id="IPR006379">
    <property type="entry name" value="HAD-SF_hydro_IIB"/>
</dbReference>
<evidence type="ECO:0000256" key="4">
    <source>
        <dbReference type="RuleBase" id="RU361117"/>
    </source>
</evidence>
<keyword evidence="4" id="KW-0460">Magnesium</keyword>
<keyword evidence="3 4" id="KW-0378">Hydrolase</keyword>
<dbReference type="NCBIfam" id="TIGR01484">
    <property type="entry name" value="HAD-SF-IIB"/>
    <property type="match status" value="1"/>
</dbReference>
<evidence type="ECO:0000313" key="6">
    <source>
        <dbReference type="Proteomes" id="UP001596270"/>
    </source>
</evidence>
<dbReference type="EMBL" id="JBHSRS010000001">
    <property type="protein sequence ID" value="MFC6279636.1"/>
    <property type="molecule type" value="Genomic_DNA"/>
</dbReference>
<dbReference type="InterPro" id="IPR003337">
    <property type="entry name" value="Trehalose_PPase"/>
</dbReference>
<comment type="function">
    <text evidence="4">Removes the phosphate from trehalose 6-phosphate to produce free trehalose.</text>
</comment>
<dbReference type="InterPro" id="IPR044651">
    <property type="entry name" value="OTSB-like"/>
</dbReference>
<comment type="caution">
    <text evidence="5">The sequence shown here is derived from an EMBL/GenBank/DDBJ whole genome shotgun (WGS) entry which is preliminary data.</text>
</comment>
<comment type="cofactor">
    <cofactor evidence="4">
        <name>Mg(2+)</name>
        <dbReference type="ChEBI" id="CHEBI:18420"/>
    </cofactor>
</comment>
<dbReference type="EC" id="3.1.3.12" evidence="4"/>
<gene>
    <name evidence="5" type="primary">otsB</name>
    <name evidence="5" type="ORF">ACFQND_00090</name>
</gene>
<dbReference type="CDD" id="cd01627">
    <property type="entry name" value="HAD_TPP"/>
    <property type="match status" value="1"/>
</dbReference>
<dbReference type="PANTHER" id="PTHR43768">
    <property type="entry name" value="TREHALOSE 6-PHOSPHATE PHOSPHATASE"/>
    <property type="match status" value="1"/>
</dbReference>
<evidence type="ECO:0000256" key="2">
    <source>
        <dbReference type="ARBA" id="ARBA00008770"/>
    </source>
</evidence>
<comment type="pathway">
    <text evidence="1 4">Glycan biosynthesis; trehalose biosynthesis.</text>
</comment>
<keyword evidence="6" id="KW-1185">Reference proteome</keyword>
<comment type="similarity">
    <text evidence="2 4">Belongs to the trehalose phosphatase family.</text>
</comment>
<evidence type="ECO:0000313" key="5">
    <source>
        <dbReference type="EMBL" id="MFC6279636.1"/>
    </source>
</evidence>
<dbReference type="Pfam" id="PF02358">
    <property type="entry name" value="Trehalose_PPase"/>
    <property type="match status" value="1"/>
</dbReference>
<dbReference type="Gene3D" id="3.40.50.1000">
    <property type="entry name" value="HAD superfamily/HAD-like"/>
    <property type="match status" value="1"/>
</dbReference>
<comment type="catalytic activity">
    <reaction evidence="4">
        <text>alpha,alpha-trehalose 6-phosphate + H2O = alpha,alpha-trehalose + phosphate</text>
        <dbReference type="Rhea" id="RHEA:23420"/>
        <dbReference type="ChEBI" id="CHEBI:15377"/>
        <dbReference type="ChEBI" id="CHEBI:16551"/>
        <dbReference type="ChEBI" id="CHEBI:43474"/>
        <dbReference type="ChEBI" id="CHEBI:58429"/>
        <dbReference type="EC" id="3.1.3.12"/>
    </reaction>
</comment>
<reference evidence="6" key="1">
    <citation type="journal article" date="2019" name="Int. J. Syst. Evol. Microbiol.">
        <title>The Global Catalogue of Microorganisms (GCM) 10K type strain sequencing project: providing services to taxonomists for standard genome sequencing and annotation.</title>
        <authorList>
            <consortium name="The Broad Institute Genomics Platform"/>
            <consortium name="The Broad Institute Genome Sequencing Center for Infectious Disease"/>
            <person name="Wu L."/>
            <person name="Ma J."/>
        </authorList>
    </citation>
    <scope>NUCLEOTIDE SEQUENCE [LARGE SCALE GENOMIC DNA]</scope>
    <source>
        <strain evidence="6">CCUG 39402</strain>
    </source>
</reference>
<dbReference type="PANTHER" id="PTHR43768:SF3">
    <property type="entry name" value="TREHALOSE 6-PHOSPHATE PHOSPHATASE"/>
    <property type="match status" value="1"/>
</dbReference>
<keyword evidence="4" id="KW-0479">Metal-binding</keyword>
<dbReference type="Proteomes" id="UP001596270">
    <property type="component" value="Unassembled WGS sequence"/>
</dbReference>